<dbReference type="Proteomes" id="UP000313359">
    <property type="component" value="Unassembled WGS sequence"/>
</dbReference>
<evidence type="ECO:0000313" key="1">
    <source>
        <dbReference type="EMBL" id="RPD55323.1"/>
    </source>
</evidence>
<organism evidence="1 2">
    <name type="scientific">Lentinus tigrinus ALCF2SS1-6</name>
    <dbReference type="NCBI Taxonomy" id="1328759"/>
    <lineage>
        <taxon>Eukaryota</taxon>
        <taxon>Fungi</taxon>
        <taxon>Dikarya</taxon>
        <taxon>Basidiomycota</taxon>
        <taxon>Agaricomycotina</taxon>
        <taxon>Agaricomycetes</taxon>
        <taxon>Polyporales</taxon>
        <taxon>Polyporaceae</taxon>
        <taxon>Lentinus</taxon>
    </lineage>
</organism>
<proteinExistence type="predicted"/>
<sequence>MASLAQTVPCVLEEADQLMLGEQGRKLREASLPDIPDELSRHSCRVQASLKNITHFRVEYLDSYLHNGTQHYQEPKDIASLGQMTFSSSNDSEGESCGGGAQFRIHIAGDYLDFSVGWAGRAQVLPKATVTFDSPKSAYHDAASVDESWCRDWATSARAWEAKDGDGKPVPFTIDVSAESGPQVVYTIEQVVAKEKPVGDEGGGRDSALILGL</sequence>
<protein>
    <submittedName>
        <fullName evidence="1">Uncharacterized protein</fullName>
    </submittedName>
</protein>
<dbReference type="AlphaFoldDB" id="A0A5C2RUH3"/>
<dbReference type="EMBL" id="ML122296">
    <property type="protein sequence ID" value="RPD55323.1"/>
    <property type="molecule type" value="Genomic_DNA"/>
</dbReference>
<accession>A0A5C2RUH3</accession>
<keyword evidence="2" id="KW-1185">Reference proteome</keyword>
<dbReference type="OrthoDB" id="10312224at2759"/>
<gene>
    <name evidence="1" type="ORF">L227DRAFT_579750</name>
</gene>
<evidence type="ECO:0000313" key="2">
    <source>
        <dbReference type="Proteomes" id="UP000313359"/>
    </source>
</evidence>
<name>A0A5C2RUH3_9APHY</name>
<reference evidence="1" key="1">
    <citation type="journal article" date="2018" name="Genome Biol. Evol.">
        <title>Genomics and development of Lentinus tigrinus, a white-rot wood-decaying mushroom with dimorphic fruiting bodies.</title>
        <authorList>
            <person name="Wu B."/>
            <person name="Xu Z."/>
            <person name="Knudson A."/>
            <person name="Carlson A."/>
            <person name="Chen N."/>
            <person name="Kovaka S."/>
            <person name="LaButti K."/>
            <person name="Lipzen A."/>
            <person name="Pennachio C."/>
            <person name="Riley R."/>
            <person name="Schakwitz W."/>
            <person name="Umezawa K."/>
            <person name="Ohm R.A."/>
            <person name="Grigoriev I.V."/>
            <person name="Nagy L.G."/>
            <person name="Gibbons J."/>
            <person name="Hibbett D."/>
        </authorList>
    </citation>
    <scope>NUCLEOTIDE SEQUENCE [LARGE SCALE GENOMIC DNA]</scope>
    <source>
        <strain evidence="1">ALCF2SS1-6</strain>
    </source>
</reference>